<feature type="binding site" evidence="8">
    <location>
        <position position="9"/>
    </location>
    <ligand>
        <name>Mg(2+)</name>
        <dbReference type="ChEBI" id="CHEBI:18420"/>
    </ligand>
</feature>
<protein>
    <recommendedName>
        <fullName evidence="8">Ribonuclease VapC</fullName>
        <shortName evidence="8">RNase VapC</shortName>
        <ecNumber evidence="8">3.1.-.-</ecNumber>
    </recommendedName>
    <alternativeName>
        <fullName evidence="8">Toxin VapC</fullName>
    </alternativeName>
</protein>
<keyword evidence="4 8" id="KW-0479">Metal-binding</keyword>
<keyword evidence="8" id="KW-0800">Toxin</keyword>
<keyword evidence="11" id="KW-1185">Reference proteome</keyword>
<keyword evidence="6 8" id="KW-0460">Magnesium</keyword>
<keyword evidence="5 8" id="KW-0378">Hydrolase</keyword>
<dbReference type="InterPro" id="IPR029060">
    <property type="entry name" value="PIN-like_dom_sf"/>
</dbReference>
<proteinExistence type="inferred from homology"/>
<dbReference type="InterPro" id="IPR022907">
    <property type="entry name" value="VapC_family"/>
</dbReference>
<accession>A0A8J3YDS2</accession>
<dbReference type="GO" id="GO:0004540">
    <property type="term" value="F:RNA nuclease activity"/>
    <property type="evidence" value="ECO:0007669"/>
    <property type="project" value="InterPro"/>
</dbReference>
<dbReference type="AlphaFoldDB" id="A0A8J3YDS2"/>
<reference evidence="10" key="1">
    <citation type="submission" date="2021-01" db="EMBL/GenBank/DDBJ databases">
        <title>Whole genome shotgun sequence of Spirilliplanes yamanashiensis NBRC 15828.</title>
        <authorList>
            <person name="Komaki H."/>
            <person name="Tamura T."/>
        </authorList>
    </citation>
    <scope>NUCLEOTIDE SEQUENCE</scope>
    <source>
        <strain evidence="10">NBRC 15828</strain>
    </source>
</reference>
<evidence type="ECO:0000256" key="8">
    <source>
        <dbReference type="HAMAP-Rule" id="MF_00265"/>
    </source>
</evidence>
<evidence type="ECO:0000256" key="7">
    <source>
        <dbReference type="ARBA" id="ARBA00038093"/>
    </source>
</evidence>
<evidence type="ECO:0000313" key="10">
    <source>
        <dbReference type="EMBL" id="GIJ06054.1"/>
    </source>
</evidence>
<dbReference type="GO" id="GO:0090729">
    <property type="term" value="F:toxin activity"/>
    <property type="evidence" value="ECO:0007669"/>
    <property type="project" value="UniProtKB-KW"/>
</dbReference>
<dbReference type="CDD" id="cd18755">
    <property type="entry name" value="PIN_MtVapC3_VapC21-like"/>
    <property type="match status" value="1"/>
</dbReference>
<sequence length="141" mass="15543">MRQEQFLVDASALVRLTRDDTAIEMWGRQLTAGLLAVCPVTELEILYSARSPAHRDELRTLLREAFTGVLVPDRVWERAADVQAAMTDRGTHRSAGPVDLLVAACAELLDLTLLHYDADFDAVAVVTGQRTRWLAEPGSIA</sequence>
<evidence type="ECO:0000256" key="5">
    <source>
        <dbReference type="ARBA" id="ARBA00022801"/>
    </source>
</evidence>
<evidence type="ECO:0000256" key="1">
    <source>
        <dbReference type="ARBA" id="ARBA00001946"/>
    </source>
</evidence>
<dbReference type="Gene3D" id="3.40.50.1010">
    <property type="entry name" value="5'-nuclease"/>
    <property type="match status" value="1"/>
</dbReference>
<dbReference type="PANTHER" id="PTHR33653:SF1">
    <property type="entry name" value="RIBONUCLEASE VAPC2"/>
    <property type="match status" value="1"/>
</dbReference>
<dbReference type="EMBL" id="BOOY01000038">
    <property type="protein sequence ID" value="GIJ06054.1"/>
    <property type="molecule type" value="Genomic_DNA"/>
</dbReference>
<dbReference type="EC" id="3.1.-.-" evidence="8"/>
<name>A0A8J3YDS2_9ACTN</name>
<evidence type="ECO:0000256" key="2">
    <source>
        <dbReference type="ARBA" id="ARBA00022649"/>
    </source>
</evidence>
<comment type="function">
    <text evidence="8">Toxic component of a toxin-antitoxin (TA) system. An RNase.</text>
</comment>
<dbReference type="InterPro" id="IPR050556">
    <property type="entry name" value="Type_II_TA_system_RNase"/>
</dbReference>
<evidence type="ECO:0000313" key="11">
    <source>
        <dbReference type="Proteomes" id="UP000652013"/>
    </source>
</evidence>
<comment type="cofactor">
    <cofactor evidence="1 8">
        <name>Mg(2+)</name>
        <dbReference type="ChEBI" id="CHEBI:18420"/>
    </cofactor>
</comment>
<dbReference type="SUPFAM" id="SSF88723">
    <property type="entry name" value="PIN domain-like"/>
    <property type="match status" value="1"/>
</dbReference>
<keyword evidence="3 8" id="KW-0540">Nuclease</keyword>
<dbReference type="Pfam" id="PF01850">
    <property type="entry name" value="PIN"/>
    <property type="match status" value="1"/>
</dbReference>
<comment type="caution">
    <text evidence="10">The sequence shown here is derived from an EMBL/GenBank/DDBJ whole genome shotgun (WGS) entry which is preliminary data.</text>
</comment>
<dbReference type="GO" id="GO:0016787">
    <property type="term" value="F:hydrolase activity"/>
    <property type="evidence" value="ECO:0007669"/>
    <property type="project" value="UniProtKB-KW"/>
</dbReference>
<dbReference type="RefSeq" id="WP_203941246.1">
    <property type="nucleotide sequence ID" value="NZ_BAAAGJ010000014.1"/>
</dbReference>
<evidence type="ECO:0000256" key="6">
    <source>
        <dbReference type="ARBA" id="ARBA00022842"/>
    </source>
</evidence>
<dbReference type="InterPro" id="IPR002716">
    <property type="entry name" value="PIN_dom"/>
</dbReference>
<gene>
    <name evidence="10" type="primary">vapC18</name>
    <name evidence="8" type="synonym">vapC</name>
    <name evidence="10" type="ORF">Sya03_54060</name>
</gene>
<evidence type="ECO:0000256" key="3">
    <source>
        <dbReference type="ARBA" id="ARBA00022722"/>
    </source>
</evidence>
<comment type="similarity">
    <text evidence="7 8">Belongs to the PINc/VapC protein family.</text>
</comment>
<feature type="domain" description="PIN" evidence="9">
    <location>
        <begin position="7"/>
        <end position="124"/>
    </location>
</feature>
<feature type="binding site" evidence="8">
    <location>
        <position position="99"/>
    </location>
    <ligand>
        <name>Mg(2+)</name>
        <dbReference type="ChEBI" id="CHEBI:18420"/>
    </ligand>
</feature>
<dbReference type="HAMAP" id="MF_00265">
    <property type="entry name" value="VapC_Nob1"/>
    <property type="match status" value="1"/>
</dbReference>
<evidence type="ECO:0000259" key="9">
    <source>
        <dbReference type="Pfam" id="PF01850"/>
    </source>
</evidence>
<dbReference type="Proteomes" id="UP000652013">
    <property type="component" value="Unassembled WGS sequence"/>
</dbReference>
<organism evidence="10 11">
    <name type="scientific">Spirilliplanes yamanashiensis</name>
    <dbReference type="NCBI Taxonomy" id="42233"/>
    <lineage>
        <taxon>Bacteria</taxon>
        <taxon>Bacillati</taxon>
        <taxon>Actinomycetota</taxon>
        <taxon>Actinomycetes</taxon>
        <taxon>Micromonosporales</taxon>
        <taxon>Micromonosporaceae</taxon>
        <taxon>Spirilliplanes</taxon>
    </lineage>
</organism>
<keyword evidence="2 8" id="KW-1277">Toxin-antitoxin system</keyword>
<evidence type="ECO:0000256" key="4">
    <source>
        <dbReference type="ARBA" id="ARBA00022723"/>
    </source>
</evidence>
<dbReference type="GO" id="GO:0000287">
    <property type="term" value="F:magnesium ion binding"/>
    <property type="evidence" value="ECO:0007669"/>
    <property type="project" value="UniProtKB-UniRule"/>
</dbReference>
<dbReference type="PANTHER" id="PTHR33653">
    <property type="entry name" value="RIBONUCLEASE VAPC2"/>
    <property type="match status" value="1"/>
</dbReference>